<feature type="region of interest" description="Disordered" evidence="1">
    <location>
        <begin position="56"/>
        <end position="85"/>
    </location>
</feature>
<protein>
    <submittedName>
        <fullName evidence="2">Uncharacterized protein</fullName>
    </submittedName>
</protein>
<dbReference type="AlphaFoldDB" id="M0GYG7"/>
<organism evidence="2 3">
    <name type="scientific">Haloferax gibbonsii (strain ATCC 33959 / DSM 4427 / JCM 8863 / NBRC 102184 / NCIMB 2188 / Ma 2.38)</name>
    <dbReference type="NCBI Taxonomy" id="1227459"/>
    <lineage>
        <taxon>Archaea</taxon>
        <taxon>Methanobacteriati</taxon>
        <taxon>Methanobacteriota</taxon>
        <taxon>Stenosarchaea group</taxon>
        <taxon>Halobacteria</taxon>
        <taxon>Halobacteriales</taxon>
        <taxon>Haloferacaceae</taxon>
        <taxon>Haloferax</taxon>
    </lineage>
</organism>
<sequence length="85" mass="9466">MDSMDDLNLTDNSDDEPIHIFRITSKGRQVASGIKRGLGKLDPGFSEKLDTISSVAHRNKNRSGSEIVEDDDIQEAKEETYQSNV</sequence>
<accession>M0GYG7</accession>
<keyword evidence="3" id="KW-1185">Reference proteome</keyword>
<dbReference type="EMBL" id="AOLJ01000024">
    <property type="protein sequence ID" value="ELZ77270.1"/>
    <property type="molecule type" value="Genomic_DNA"/>
</dbReference>
<evidence type="ECO:0000313" key="3">
    <source>
        <dbReference type="Proteomes" id="UP000011571"/>
    </source>
</evidence>
<feature type="compositionally biased region" description="Basic and acidic residues" evidence="1">
    <location>
        <begin position="74"/>
        <end position="85"/>
    </location>
</feature>
<reference evidence="2 3" key="1">
    <citation type="journal article" date="2014" name="PLoS Genet.">
        <title>Phylogenetically driven sequencing of extremely halophilic archaea reveals strategies for static and dynamic osmo-response.</title>
        <authorList>
            <person name="Becker E.A."/>
            <person name="Seitzer P.M."/>
            <person name="Tritt A."/>
            <person name="Larsen D."/>
            <person name="Krusor M."/>
            <person name="Yao A.I."/>
            <person name="Wu D."/>
            <person name="Madern D."/>
            <person name="Eisen J.A."/>
            <person name="Darling A.E."/>
            <person name="Facciotti M.T."/>
        </authorList>
    </citation>
    <scope>NUCLEOTIDE SEQUENCE [LARGE SCALE GENOMIC DNA]</scope>
    <source>
        <strain evidence="3">ATCC 33959 / DSM 4427 / JCM 8863 / NBRC 102184 / NCIMB 2188 / Ma 2.38</strain>
    </source>
</reference>
<evidence type="ECO:0000313" key="2">
    <source>
        <dbReference type="EMBL" id="ELZ77270.1"/>
    </source>
</evidence>
<comment type="caution">
    <text evidence="2">The sequence shown here is derived from an EMBL/GenBank/DDBJ whole genome shotgun (WGS) entry which is preliminary data.</text>
</comment>
<name>M0GYG7_HALGM</name>
<evidence type="ECO:0000256" key="1">
    <source>
        <dbReference type="SAM" id="MobiDB-lite"/>
    </source>
</evidence>
<gene>
    <name evidence="2" type="ORF">C454_16591</name>
</gene>
<proteinExistence type="predicted"/>
<dbReference type="Proteomes" id="UP000011571">
    <property type="component" value="Unassembled WGS sequence"/>
</dbReference>